<dbReference type="AlphaFoldDB" id="A0A915Q3I2"/>
<protein>
    <submittedName>
        <fullName evidence="3">NAC domain-containing protein</fullName>
    </submittedName>
</protein>
<feature type="compositionally biased region" description="Low complexity" evidence="1">
    <location>
        <begin position="9"/>
        <end position="23"/>
    </location>
</feature>
<evidence type="ECO:0000313" key="2">
    <source>
        <dbReference type="Proteomes" id="UP000887581"/>
    </source>
</evidence>
<reference evidence="3" key="1">
    <citation type="submission" date="2022-11" db="UniProtKB">
        <authorList>
            <consortium name="WormBaseParasite"/>
        </authorList>
    </citation>
    <scope>IDENTIFICATION</scope>
</reference>
<dbReference type="WBParaSite" id="sdigi.contig525.g8823.t1">
    <property type="protein sequence ID" value="sdigi.contig525.g8823.t1"/>
    <property type="gene ID" value="sdigi.contig525.g8823"/>
</dbReference>
<accession>A0A915Q3I2</accession>
<proteinExistence type="predicted"/>
<organism evidence="2 3">
    <name type="scientific">Setaria digitata</name>
    <dbReference type="NCBI Taxonomy" id="48799"/>
    <lineage>
        <taxon>Eukaryota</taxon>
        <taxon>Metazoa</taxon>
        <taxon>Ecdysozoa</taxon>
        <taxon>Nematoda</taxon>
        <taxon>Chromadorea</taxon>
        <taxon>Rhabditida</taxon>
        <taxon>Spirurina</taxon>
        <taxon>Spiruromorpha</taxon>
        <taxon>Filarioidea</taxon>
        <taxon>Setariidae</taxon>
        <taxon>Setaria</taxon>
    </lineage>
</organism>
<dbReference type="Proteomes" id="UP000887581">
    <property type="component" value="Unplaced"/>
</dbReference>
<evidence type="ECO:0000313" key="3">
    <source>
        <dbReference type="WBParaSite" id="sdigi.contig525.g8823.t1"/>
    </source>
</evidence>
<feature type="compositionally biased region" description="Basic and acidic residues" evidence="1">
    <location>
        <begin position="24"/>
        <end position="34"/>
    </location>
</feature>
<feature type="region of interest" description="Disordered" evidence="1">
    <location>
        <begin position="1"/>
        <end position="34"/>
    </location>
</feature>
<name>A0A915Q3I2_9BILA</name>
<sequence>MQQSVNLNPTDAATSISSAIPTSSDHHQYQQGRKLDWQQKQLEYKLADNNVINTNETINIGDTGHSFVLPPLLFDSDELLEPTGSATLSATEACYYQQPLSATVNNITNIGDKCCEEQEHHTLFSGRSSRSTSSDVSLMFSLYFF</sequence>
<evidence type="ECO:0000256" key="1">
    <source>
        <dbReference type="SAM" id="MobiDB-lite"/>
    </source>
</evidence>
<keyword evidence="2" id="KW-1185">Reference proteome</keyword>